<evidence type="ECO:0000256" key="2">
    <source>
        <dbReference type="SAM" id="SignalP"/>
    </source>
</evidence>
<protein>
    <submittedName>
        <fullName evidence="3">Uncharacterized protein</fullName>
    </submittedName>
</protein>
<evidence type="ECO:0000256" key="1">
    <source>
        <dbReference type="SAM" id="MobiDB-lite"/>
    </source>
</evidence>
<feature type="signal peptide" evidence="2">
    <location>
        <begin position="1"/>
        <end position="18"/>
    </location>
</feature>
<dbReference type="AlphaFoldDB" id="A0A5B0NJB3"/>
<evidence type="ECO:0000313" key="3">
    <source>
        <dbReference type="EMBL" id="KAA1088863.1"/>
    </source>
</evidence>
<feature type="region of interest" description="Disordered" evidence="1">
    <location>
        <begin position="44"/>
        <end position="114"/>
    </location>
</feature>
<feature type="compositionally biased region" description="Polar residues" evidence="1">
    <location>
        <begin position="80"/>
        <end position="102"/>
    </location>
</feature>
<comment type="caution">
    <text evidence="3">The sequence shown here is derived from an EMBL/GenBank/DDBJ whole genome shotgun (WGS) entry which is preliminary data.</text>
</comment>
<accession>A0A5B0NJB3</accession>
<organism evidence="3 4">
    <name type="scientific">Puccinia graminis f. sp. tritici</name>
    <dbReference type="NCBI Taxonomy" id="56615"/>
    <lineage>
        <taxon>Eukaryota</taxon>
        <taxon>Fungi</taxon>
        <taxon>Dikarya</taxon>
        <taxon>Basidiomycota</taxon>
        <taxon>Pucciniomycotina</taxon>
        <taxon>Pucciniomycetes</taxon>
        <taxon>Pucciniales</taxon>
        <taxon>Pucciniaceae</taxon>
        <taxon>Puccinia</taxon>
    </lineage>
</organism>
<evidence type="ECO:0000313" key="4">
    <source>
        <dbReference type="Proteomes" id="UP000325313"/>
    </source>
</evidence>
<sequence>MQSSLILRVLLVCNGIIAAPISSLADLTNLESLLKQDSNVPTHLLNYAPAPQDYNSEARQHPSHAPNPSFAPHPVPQHPSGISQSSIVNTSEPIPSSPTSDDVNPESGSAGSGGGVPSFFASSVAGLVGGTTAFGTGLGSNVLSGGHVGNPIVAGASTIANAGVGVAGLAAGIPKPTIS</sequence>
<name>A0A5B0NJB3_PUCGR</name>
<dbReference type="Proteomes" id="UP000325313">
    <property type="component" value="Unassembled WGS sequence"/>
</dbReference>
<feature type="chain" id="PRO_5022927692" evidence="2">
    <location>
        <begin position="19"/>
        <end position="179"/>
    </location>
</feature>
<proteinExistence type="predicted"/>
<keyword evidence="2" id="KW-0732">Signal</keyword>
<dbReference type="EMBL" id="VDEP01000405">
    <property type="protein sequence ID" value="KAA1088863.1"/>
    <property type="molecule type" value="Genomic_DNA"/>
</dbReference>
<gene>
    <name evidence="3" type="ORF">PGTUg99_032779</name>
</gene>
<reference evidence="3 4" key="1">
    <citation type="submission" date="2019-05" db="EMBL/GenBank/DDBJ databases">
        <title>Emergence of the Ug99 lineage of the wheat stem rust pathogen through somatic hybridization.</title>
        <authorList>
            <person name="Li F."/>
            <person name="Upadhyaya N.M."/>
            <person name="Sperschneider J."/>
            <person name="Matny O."/>
            <person name="Nguyen-Phuc H."/>
            <person name="Mago R."/>
            <person name="Raley C."/>
            <person name="Miller M.E."/>
            <person name="Silverstein K.A.T."/>
            <person name="Henningsen E."/>
            <person name="Hirsch C.D."/>
            <person name="Visser B."/>
            <person name="Pretorius Z.A."/>
            <person name="Steffenson B.J."/>
            <person name="Schwessinger B."/>
            <person name="Dodds P.N."/>
            <person name="Figueroa M."/>
        </authorList>
    </citation>
    <scope>NUCLEOTIDE SEQUENCE [LARGE SCALE GENOMIC DNA]</scope>
    <source>
        <strain evidence="3 4">Ug99</strain>
    </source>
</reference>